<keyword evidence="1" id="KW-0812">Transmembrane</keyword>
<keyword evidence="1" id="KW-0472">Membrane</keyword>
<dbReference type="AlphaFoldDB" id="A0A3M7PNP9"/>
<keyword evidence="1" id="KW-1133">Transmembrane helix</keyword>
<gene>
    <name evidence="2" type="ORF">BpHYR1_029206</name>
</gene>
<organism evidence="2 3">
    <name type="scientific">Brachionus plicatilis</name>
    <name type="common">Marine rotifer</name>
    <name type="synonym">Brachionus muelleri</name>
    <dbReference type="NCBI Taxonomy" id="10195"/>
    <lineage>
        <taxon>Eukaryota</taxon>
        <taxon>Metazoa</taxon>
        <taxon>Spiralia</taxon>
        <taxon>Gnathifera</taxon>
        <taxon>Rotifera</taxon>
        <taxon>Eurotatoria</taxon>
        <taxon>Monogononta</taxon>
        <taxon>Pseudotrocha</taxon>
        <taxon>Ploima</taxon>
        <taxon>Brachionidae</taxon>
        <taxon>Brachionus</taxon>
    </lineage>
</organism>
<evidence type="ECO:0000313" key="3">
    <source>
        <dbReference type="Proteomes" id="UP000276133"/>
    </source>
</evidence>
<accession>A0A3M7PNP9</accession>
<proteinExistence type="predicted"/>
<dbReference type="Proteomes" id="UP000276133">
    <property type="component" value="Unassembled WGS sequence"/>
</dbReference>
<name>A0A3M7PNP9_BRAPC</name>
<comment type="caution">
    <text evidence="2">The sequence shown here is derived from an EMBL/GenBank/DDBJ whole genome shotgun (WGS) entry which is preliminary data.</text>
</comment>
<protein>
    <submittedName>
        <fullName evidence="2">Uncharacterized protein</fullName>
    </submittedName>
</protein>
<reference evidence="2 3" key="1">
    <citation type="journal article" date="2018" name="Sci. Rep.">
        <title>Genomic signatures of local adaptation to the degree of environmental predictability in rotifers.</title>
        <authorList>
            <person name="Franch-Gras L."/>
            <person name="Hahn C."/>
            <person name="Garcia-Roger E.M."/>
            <person name="Carmona M.J."/>
            <person name="Serra M."/>
            <person name="Gomez A."/>
        </authorList>
    </citation>
    <scope>NUCLEOTIDE SEQUENCE [LARGE SCALE GENOMIC DNA]</scope>
    <source>
        <strain evidence="2">HYR1</strain>
    </source>
</reference>
<evidence type="ECO:0000256" key="1">
    <source>
        <dbReference type="SAM" id="Phobius"/>
    </source>
</evidence>
<dbReference type="EMBL" id="REGN01009784">
    <property type="protein sequence ID" value="RNA00371.1"/>
    <property type="molecule type" value="Genomic_DNA"/>
</dbReference>
<keyword evidence="3" id="KW-1185">Reference proteome</keyword>
<sequence>MIDQEALGRGSETCKLSDFGATLFYHFAFVICKVTWLAFEKHGMINCSLVQPRGTTTTITKNKY</sequence>
<feature type="transmembrane region" description="Helical" evidence="1">
    <location>
        <begin position="19"/>
        <end position="39"/>
    </location>
</feature>
<evidence type="ECO:0000313" key="2">
    <source>
        <dbReference type="EMBL" id="RNA00371.1"/>
    </source>
</evidence>